<evidence type="ECO:0000256" key="7">
    <source>
        <dbReference type="ARBA" id="ARBA00034139"/>
    </source>
</evidence>
<dbReference type="OMA" id="CEYDRAI"/>
<dbReference type="AlphaFoldDB" id="A0A673Z9Z3"/>
<dbReference type="Gene3D" id="1.25.40.10">
    <property type="entry name" value="Tetratricopeptide repeat domain"/>
    <property type="match status" value="1"/>
</dbReference>
<dbReference type="PANTHER" id="PTHR23040">
    <property type="match status" value="1"/>
</dbReference>
<dbReference type="InterPro" id="IPR011990">
    <property type="entry name" value="TPR-like_helical_dom_sf"/>
</dbReference>
<dbReference type="PROSITE" id="PS50005">
    <property type="entry name" value="TPR"/>
    <property type="match status" value="1"/>
</dbReference>
<evidence type="ECO:0000256" key="3">
    <source>
        <dbReference type="ARBA" id="ARBA00022737"/>
    </source>
</evidence>
<dbReference type="InterPro" id="IPR019734">
    <property type="entry name" value="TPR_rpt"/>
</dbReference>
<protein>
    <recommendedName>
        <fullName evidence="7">Outer dynein arm-docking complex subunit 4</fullName>
    </recommendedName>
    <alternativeName>
        <fullName evidence="8">Tetratricopeptide repeat protein 25</fullName>
    </alternativeName>
</protein>
<keyword evidence="6" id="KW-0966">Cell projection</keyword>
<dbReference type="SUPFAM" id="SSF48452">
    <property type="entry name" value="TPR-like"/>
    <property type="match status" value="1"/>
</dbReference>
<organism evidence="10 11">
    <name type="scientific">Salmo trutta</name>
    <name type="common">Brown trout</name>
    <dbReference type="NCBI Taxonomy" id="8032"/>
    <lineage>
        <taxon>Eukaryota</taxon>
        <taxon>Metazoa</taxon>
        <taxon>Chordata</taxon>
        <taxon>Craniata</taxon>
        <taxon>Vertebrata</taxon>
        <taxon>Euteleostomi</taxon>
        <taxon>Actinopterygii</taxon>
        <taxon>Neopterygii</taxon>
        <taxon>Teleostei</taxon>
        <taxon>Protacanthopterygii</taxon>
        <taxon>Salmoniformes</taxon>
        <taxon>Salmonidae</taxon>
        <taxon>Salmoninae</taxon>
        <taxon>Salmo</taxon>
    </lineage>
</organism>
<evidence type="ECO:0000313" key="10">
    <source>
        <dbReference type="Ensembl" id="ENSSTUP00000044094.1"/>
    </source>
</evidence>
<accession>A0A673Z9Z3</accession>
<evidence type="ECO:0000256" key="9">
    <source>
        <dbReference type="PROSITE-ProRule" id="PRU00339"/>
    </source>
</evidence>
<keyword evidence="11" id="KW-1185">Reference proteome</keyword>
<keyword evidence="3" id="KW-0677">Repeat</keyword>
<keyword evidence="5" id="KW-0206">Cytoskeleton</keyword>
<dbReference type="Ensembl" id="ENSSTUT00000046030.1">
    <property type="protein sequence ID" value="ENSSTUP00000044094.1"/>
    <property type="gene ID" value="ENSSTUG00000018598.1"/>
</dbReference>
<comment type="subcellular location">
    <subcellularLocation>
        <location evidence="1">Cytoplasm</location>
        <location evidence="1">Cytoskeleton</location>
        <location evidence="1">Cilium axoneme</location>
    </subcellularLocation>
</comment>
<name>A0A673Z9Z3_SALTR</name>
<sequence length="94" mass="10335">MSDNEGDQGPKSTFSTYMAEGDQLYHKGEYVKAIESYSTALIFQPDYKNCLVARSKCYVMMGDSVNALRDAEASLKEDKEFFKGAKTVATAAGI</sequence>
<evidence type="ECO:0000256" key="8">
    <source>
        <dbReference type="ARBA" id="ARBA00034143"/>
    </source>
</evidence>
<dbReference type="InterPro" id="IPR040111">
    <property type="entry name" value="ODAD4"/>
</dbReference>
<evidence type="ECO:0000256" key="4">
    <source>
        <dbReference type="ARBA" id="ARBA00022803"/>
    </source>
</evidence>
<keyword evidence="2" id="KW-0963">Cytoplasm</keyword>
<reference evidence="10" key="2">
    <citation type="submission" date="2025-08" db="UniProtKB">
        <authorList>
            <consortium name="Ensembl"/>
        </authorList>
    </citation>
    <scope>IDENTIFICATION</scope>
</reference>
<dbReference type="InParanoid" id="A0A673Z9Z3"/>
<keyword evidence="4 9" id="KW-0802">TPR repeat</keyword>
<evidence type="ECO:0000256" key="6">
    <source>
        <dbReference type="ARBA" id="ARBA00023273"/>
    </source>
</evidence>
<reference evidence="10" key="1">
    <citation type="submission" date="2021-04" db="EMBL/GenBank/DDBJ databases">
        <authorList>
            <consortium name="Wellcome Sanger Institute Data Sharing"/>
        </authorList>
    </citation>
    <scope>NUCLEOTIDE SEQUENCE [LARGE SCALE GENOMIC DNA]</scope>
</reference>
<evidence type="ECO:0000313" key="11">
    <source>
        <dbReference type="Proteomes" id="UP000472277"/>
    </source>
</evidence>
<evidence type="ECO:0000256" key="5">
    <source>
        <dbReference type="ARBA" id="ARBA00023212"/>
    </source>
</evidence>
<feature type="repeat" description="TPR" evidence="9">
    <location>
        <begin position="14"/>
        <end position="47"/>
    </location>
</feature>
<reference evidence="10" key="3">
    <citation type="submission" date="2025-09" db="UniProtKB">
        <authorList>
            <consortium name="Ensembl"/>
        </authorList>
    </citation>
    <scope>IDENTIFICATION</scope>
</reference>
<proteinExistence type="predicted"/>
<evidence type="ECO:0000256" key="1">
    <source>
        <dbReference type="ARBA" id="ARBA00004430"/>
    </source>
</evidence>
<dbReference type="GO" id="GO:0005930">
    <property type="term" value="C:axoneme"/>
    <property type="evidence" value="ECO:0007669"/>
    <property type="project" value="UniProtKB-SubCell"/>
</dbReference>
<dbReference type="PANTHER" id="PTHR23040:SF1">
    <property type="entry name" value="OUTER DYNEIN ARM-DOCKING COMPLEX SUBUNIT 4"/>
    <property type="match status" value="1"/>
</dbReference>
<dbReference type="GeneTree" id="ENSGT00390000007911"/>
<evidence type="ECO:0000256" key="2">
    <source>
        <dbReference type="ARBA" id="ARBA00022490"/>
    </source>
</evidence>
<dbReference type="Proteomes" id="UP000472277">
    <property type="component" value="Chromosome 1"/>
</dbReference>